<dbReference type="eggNOG" id="COG0358">
    <property type="taxonomic scope" value="Bacteria"/>
</dbReference>
<dbReference type="HOGENOM" id="CLU_540505_0_0_7"/>
<evidence type="ECO:0000313" key="1">
    <source>
        <dbReference type="EMBL" id="AFM26120.1"/>
    </source>
</evidence>
<proteinExistence type="predicted"/>
<accession>I4C979</accession>
<dbReference type="KEGG" id="dti:Desti_3469"/>
<gene>
    <name evidence="1" type="ordered locus">Desti_3469</name>
</gene>
<name>I4C979_DESTA</name>
<reference evidence="2" key="1">
    <citation type="submission" date="2012-06" db="EMBL/GenBank/DDBJ databases">
        <title>Complete sequence of chromosome of Desulfomonile tiedjei DSM 6799.</title>
        <authorList>
            <person name="Lucas S."/>
            <person name="Copeland A."/>
            <person name="Lapidus A."/>
            <person name="Glavina del Rio T."/>
            <person name="Dalin E."/>
            <person name="Tice H."/>
            <person name="Bruce D."/>
            <person name="Goodwin L."/>
            <person name="Pitluck S."/>
            <person name="Peters L."/>
            <person name="Ovchinnikova G."/>
            <person name="Zeytun A."/>
            <person name="Lu M."/>
            <person name="Kyrpides N."/>
            <person name="Mavromatis K."/>
            <person name="Ivanova N."/>
            <person name="Brettin T."/>
            <person name="Detter J.C."/>
            <person name="Han C."/>
            <person name="Larimer F."/>
            <person name="Land M."/>
            <person name="Hauser L."/>
            <person name="Markowitz V."/>
            <person name="Cheng J.-F."/>
            <person name="Hugenholtz P."/>
            <person name="Woyke T."/>
            <person name="Wu D."/>
            <person name="Spring S."/>
            <person name="Schroeder M."/>
            <person name="Brambilla E."/>
            <person name="Klenk H.-P."/>
            <person name="Eisen J.A."/>
        </authorList>
    </citation>
    <scope>NUCLEOTIDE SEQUENCE [LARGE SCALE GENOMIC DNA]</scope>
    <source>
        <strain evidence="2">ATCC 49306 / DSM 6799 / DCB-1</strain>
    </source>
</reference>
<sequence>MISKYELRPVSTTSADIEVLEYGHVESQTDAYGIVRLPDGEEGNVLLHQVEASEDAFLADFTHRGRIRPPLDFVGNRLVMTIPRMGFDPESGLMVPAPWVITSDRELFPLSPKELTERGIYSRIPFEDVLVDPRYSGEAVKGFLDGSWKGDLLETFHIVRETLKSHIDLRDHRQYDFLTAWVVGTYMFEGFHSYPYVHFNGPKAVGKTTALETLAQICFNGELTPDISPAAHVRLVQSNSGTLCVDESEKFQRRSLAGERAILLSAYKKGGKVLRSVNRGGRWRHKHFEVYAPRAFASQAGFEDVMASRTVKILMSRTTRILIPIDQTEAQAVRDSCFLSALTYAPMIRDVYMQMGDPSGIVPFAGREYELFRPIFAIATATEDPSVVAAVTEFAIDFHKGQLADFSESSPEHAYLSFLSEAISDDGEYRGDVLLTQFNEYVSDHDIELPKSLTPKSQGELLAHLGLADRTKKKRTADRKARLYSFTREKIISVARAYHVNISK</sequence>
<keyword evidence="2" id="KW-1185">Reference proteome</keyword>
<dbReference type="Proteomes" id="UP000006055">
    <property type="component" value="Chromosome"/>
</dbReference>
<dbReference type="EMBL" id="CP003360">
    <property type="protein sequence ID" value="AFM26120.1"/>
    <property type="molecule type" value="Genomic_DNA"/>
</dbReference>
<dbReference type="AlphaFoldDB" id="I4C979"/>
<protein>
    <recommendedName>
        <fullName evidence="3">DUF927 domain-containing protein</fullName>
    </recommendedName>
</protein>
<organism evidence="1 2">
    <name type="scientific">Desulfomonile tiedjei (strain ATCC 49306 / DSM 6799 / DCB-1)</name>
    <dbReference type="NCBI Taxonomy" id="706587"/>
    <lineage>
        <taxon>Bacteria</taxon>
        <taxon>Pseudomonadati</taxon>
        <taxon>Thermodesulfobacteriota</taxon>
        <taxon>Desulfomonilia</taxon>
        <taxon>Desulfomonilales</taxon>
        <taxon>Desulfomonilaceae</taxon>
        <taxon>Desulfomonile</taxon>
    </lineage>
</organism>
<evidence type="ECO:0000313" key="2">
    <source>
        <dbReference type="Proteomes" id="UP000006055"/>
    </source>
</evidence>
<dbReference type="RefSeq" id="WP_014811253.1">
    <property type="nucleotide sequence ID" value="NC_018025.1"/>
</dbReference>
<evidence type="ECO:0008006" key="3">
    <source>
        <dbReference type="Google" id="ProtNLM"/>
    </source>
</evidence>
<dbReference type="OrthoDB" id="5959484at2"/>